<evidence type="ECO:0000313" key="6">
    <source>
        <dbReference type="EMBL" id="MBB5712858.1"/>
    </source>
</evidence>
<comment type="subcellular location">
    <subcellularLocation>
        <location evidence="1">Cell outer membrane</location>
    </subcellularLocation>
</comment>
<protein>
    <submittedName>
        <fullName evidence="6">Outer membrane scaffolding protein for murein synthesis (MipA/OmpV family)</fullName>
    </submittedName>
</protein>
<reference evidence="6 7" key="1">
    <citation type="submission" date="2020-08" db="EMBL/GenBank/DDBJ databases">
        <title>Genomic Encyclopedia of Type Strains, Phase IV (KMG-IV): sequencing the most valuable type-strain genomes for metagenomic binning, comparative biology and taxonomic classification.</title>
        <authorList>
            <person name="Goeker M."/>
        </authorList>
    </citation>
    <scope>NUCLEOTIDE SEQUENCE [LARGE SCALE GENOMIC DNA]</scope>
    <source>
        <strain evidence="6 7">DSM 26736</strain>
    </source>
</reference>
<dbReference type="AlphaFoldDB" id="A0A840YT60"/>
<dbReference type="Pfam" id="PF06629">
    <property type="entry name" value="MipA"/>
    <property type="match status" value="1"/>
</dbReference>
<sequence>MNAEQAAASGLPQYKPSSGFQDVGATLAIKYRLTDHISFVGSALMTQNLDRVMDSPFTERKWQPASILGVAYTF</sequence>
<evidence type="ECO:0000256" key="2">
    <source>
        <dbReference type="ARBA" id="ARBA00005722"/>
    </source>
</evidence>
<dbReference type="Proteomes" id="UP000527143">
    <property type="component" value="Unassembled WGS sequence"/>
</dbReference>
<comment type="caution">
    <text evidence="6">The sequence shown here is derived from an EMBL/GenBank/DDBJ whole genome shotgun (WGS) entry which is preliminary data.</text>
</comment>
<dbReference type="InterPro" id="IPR010583">
    <property type="entry name" value="MipA"/>
</dbReference>
<dbReference type="PANTHER" id="PTHR38776">
    <property type="entry name" value="MLTA-INTERACTING PROTEIN-RELATED"/>
    <property type="match status" value="1"/>
</dbReference>
<comment type="similarity">
    <text evidence="2">Belongs to the MipA/OmpV family.</text>
</comment>
<keyword evidence="4" id="KW-0472">Membrane</keyword>
<keyword evidence="7" id="KW-1185">Reference proteome</keyword>
<proteinExistence type="inferred from homology"/>
<evidence type="ECO:0000313" key="7">
    <source>
        <dbReference type="Proteomes" id="UP000527143"/>
    </source>
</evidence>
<organism evidence="6 7">
    <name type="scientific">Sphingomonas xinjiangensis</name>
    <dbReference type="NCBI Taxonomy" id="643568"/>
    <lineage>
        <taxon>Bacteria</taxon>
        <taxon>Pseudomonadati</taxon>
        <taxon>Pseudomonadota</taxon>
        <taxon>Alphaproteobacteria</taxon>
        <taxon>Sphingomonadales</taxon>
        <taxon>Sphingomonadaceae</taxon>
        <taxon>Sphingomonas</taxon>
    </lineage>
</organism>
<keyword evidence="3" id="KW-0732">Signal</keyword>
<accession>A0A840YT60</accession>
<keyword evidence="5" id="KW-0998">Cell outer membrane</keyword>
<dbReference type="PANTHER" id="PTHR38776:SF1">
    <property type="entry name" value="MLTA-INTERACTING PROTEIN-RELATED"/>
    <property type="match status" value="1"/>
</dbReference>
<evidence type="ECO:0000256" key="4">
    <source>
        <dbReference type="ARBA" id="ARBA00023136"/>
    </source>
</evidence>
<evidence type="ECO:0000256" key="1">
    <source>
        <dbReference type="ARBA" id="ARBA00004442"/>
    </source>
</evidence>
<evidence type="ECO:0000256" key="3">
    <source>
        <dbReference type="ARBA" id="ARBA00022729"/>
    </source>
</evidence>
<dbReference type="EMBL" id="JACIJF010000028">
    <property type="protein sequence ID" value="MBB5712858.1"/>
    <property type="molecule type" value="Genomic_DNA"/>
</dbReference>
<evidence type="ECO:0000256" key="5">
    <source>
        <dbReference type="ARBA" id="ARBA00023237"/>
    </source>
</evidence>
<dbReference type="GO" id="GO:0009279">
    <property type="term" value="C:cell outer membrane"/>
    <property type="evidence" value="ECO:0007669"/>
    <property type="project" value="UniProtKB-SubCell"/>
</dbReference>
<gene>
    <name evidence="6" type="ORF">FHT02_004119</name>
</gene>
<name>A0A840YT60_9SPHN</name>